<evidence type="ECO:0000259" key="5">
    <source>
        <dbReference type="PROSITE" id="PS51384"/>
    </source>
</evidence>
<dbReference type="GO" id="GO:0016491">
    <property type="term" value="F:oxidoreductase activity"/>
    <property type="evidence" value="ECO:0007669"/>
    <property type="project" value="InterPro"/>
</dbReference>
<feature type="domain" description="2Fe-2S ferredoxin-type" evidence="4">
    <location>
        <begin position="1"/>
        <end position="89"/>
    </location>
</feature>
<dbReference type="InterPro" id="IPR050415">
    <property type="entry name" value="MRET"/>
</dbReference>
<dbReference type="Gene3D" id="2.40.30.10">
    <property type="entry name" value="Translation factors"/>
    <property type="match status" value="1"/>
</dbReference>
<dbReference type="OrthoDB" id="9796486at2"/>
<proteinExistence type="predicted"/>
<comment type="cofactor">
    <cofactor evidence="1">
        <name>FAD</name>
        <dbReference type="ChEBI" id="CHEBI:57692"/>
    </cofactor>
</comment>
<dbReference type="Pfam" id="PF00970">
    <property type="entry name" value="FAD_binding_6"/>
    <property type="match status" value="1"/>
</dbReference>
<keyword evidence="2" id="KW-0408">Iron</keyword>
<dbReference type="InterPro" id="IPR001709">
    <property type="entry name" value="Flavoprot_Pyr_Nucl_cyt_Rdtase"/>
</dbReference>
<keyword evidence="2" id="KW-0479">Metal-binding</keyword>
<dbReference type="GO" id="GO:0051537">
    <property type="term" value="F:2 iron, 2 sulfur cluster binding"/>
    <property type="evidence" value="ECO:0007669"/>
    <property type="project" value="UniProtKB-KW"/>
</dbReference>
<evidence type="ECO:0000256" key="2">
    <source>
        <dbReference type="ARBA" id="ARBA00022714"/>
    </source>
</evidence>
<dbReference type="PROSITE" id="PS51384">
    <property type="entry name" value="FAD_FR"/>
    <property type="match status" value="1"/>
</dbReference>
<evidence type="ECO:0000313" key="7">
    <source>
        <dbReference type="Proteomes" id="UP000580517"/>
    </source>
</evidence>
<dbReference type="Proteomes" id="UP000580517">
    <property type="component" value="Unassembled WGS sequence"/>
</dbReference>
<dbReference type="PROSITE" id="PS00197">
    <property type="entry name" value="2FE2S_FER_1"/>
    <property type="match status" value="1"/>
</dbReference>
<reference evidence="6 7" key="1">
    <citation type="submission" date="2020-07" db="EMBL/GenBank/DDBJ databases">
        <title>Taxonomic revisions and descriptions of new bacterial species based on genomic comparisons in the high-G+C-content subgroup of the family Alcaligenaceae.</title>
        <authorList>
            <person name="Szabo A."/>
            <person name="Felfoldi T."/>
        </authorList>
    </citation>
    <scope>NUCLEOTIDE SEQUENCE [LARGE SCALE GENOMIC DNA]</scope>
    <source>
        <strain evidence="6 7">DSM 25264</strain>
    </source>
</reference>
<dbReference type="RefSeq" id="WP_129969225.1">
    <property type="nucleotide sequence ID" value="NZ_JACCEW010000003.1"/>
</dbReference>
<dbReference type="Pfam" id="PF00111">
    <property type="entry name" value="Fer2"/>
    <property type="match status" value="1"/>
</dbReference>
<dbReference type="SUPFAM" id="SSF52343">
    <property type="entry name" value="Ferredoxin reductase-like, C-terminal NADP-linked domain"/>
    <property type="match status" value="1"/>
</dbReference>
<gene>
    <name evidence="6" type="ORF">H0A68_12275</name>
</gene>
<dbReference type="SUPFAM" id="SSF63380">
    <property type="entry name" value="Riboflavin synthase domain-like"/>
    <property type="match status" value="1"/>
</dbReference>
<comment type="cofactor">
    <cofactor evidence="3">
        <name>[2Fe-2S] cluster</name>
        <dbReference type="ChEBI" id="CHEBI:190135"/>
    </cofactor>
</comment>
<dbReference type="SUPFAM" id="SSF54292">
    <property type="entry name" value="2Fe-2S ferredoxin-like"/>
    <property type="match status" value="1"/>
</dbReference>
<feature type="domain" description="FAD-binding FR-type" evidence="5">
    <location>
        <begin position="96"/>
        <end position="193"/>
    </location>
</feature>
<evidence type="ECO:0000313" key="6">
    <source>
        <dbReference type="EMBL" id="NYT37653.1"/>
    </source>
</evidence>
<dbReference type="InterPro" id="IPR001433">
    <property type="entry name" value="OxRdtase_FAD/NAD-bd"/>
</dbReference>
<dbReference type="PRINTS" id="PR00371">
    <property type="entry name" value="FPNCR"/>
</dbReference>
<dbReference type="InterPro" id="IPR036010">
    <property type="entry name" value="2Fe-2S_ferredoxin-like_sf"/>
</dbReference>
<dbReference type="AlphaFoldDB" id="A0A853FC52"/>
<dbReference type="EMBL" id="JACCEW010000003">
    <property type="protein sequence ID" value="NYT37653.1"/>
    <property type="molecule type" value="Genomic_DNA"/>
</dbReference>
<dbReference type="CDD" id="cd06187">
    <property type="entry name" value="O2ase_reductase_like"/>
    <property type="match status" value="1"/>
</dbReference>
<dbReference type="InterPro" id="IPR039261">
    <property type="entry name" value="FNR_nucleotide-bd"/>
</dbReference>
<dbReference type="InterPro" id="IPR008333">
    <property type="entry name" value="Cbr1-like_FAD-bd_dom"/>
</dbReference>
<evidence type="ECO:0000256" key="3">
    <source>
        <dbReference type="ARBA" id="ARBA00034078"/>
    </source>
</evidence>
<comment type="caution">
    <text evidence="6">The sequence shown here is derived from an EMBL/GenBank/DDBJ whole genome shotgun (WGS) entry which is preliminary data.</text>
</comment>
<dbReference type="InterPro" id="IPR001041">
    <property type="entry name" value="2Fe-2S_ferredoxin-type"/>
</dbReference>
<keyword evidence="7" id="KW-1185">Reference proteome</keyword>
<dbReference type="Gene3D" id="3.10.20.30">
    <property type="match status" value="1"/>
</dbReference>
<dbReference type="InterPro" id="IPR017938">
    <property type="entry name" value="Riboflavin_synthase-like_b-brl"/>
</dbReference>
<evidence type="ECO:0000256" key="1">
    <source>
        <dbReference type="ARBA" id="ARBA00001974"/>
    </source>
</evidence>
<keyword evidence="2" id="KW-0411">Iron-sulfur</keyword>
<keyword evidence="2" id="KW-0001">2Fe-2S</keyword>
<dbReference type="Pfam" id="PF00175">
    <property type="entry name" value="NAD_binding_1"/>
    <property type="match status" value="1"/>
</dbReference>
<name>A0A853FC52_9BURK</name>
<protein>
    <submittedName>
        <fullName evidence="6">2Fe-2S iron-sulfur cluster binding domain-containing protein</fullName>
    </submittedName>
</protein>
<dbReference type="CDD" id="cd00207">
    <property type="entry name" value="fer2"/>
    <property type="match status" value="1"/>
</dbReference>
<dbReference type="PANTHER" id="PTHR47354">
    <property type="entry name" value="NADH OXIDOREDUCTASE HCR"/>
    <property type="match status" value="1"/>
</dbReference>
<sequence>MELLIQPLNRMLHVSPGANLLDVLRENQVPISYSCMAGRCGTCRCRIVEGEVLESGQEELRPLSGQAQYVFACQTWLTESCVIEIPEPDEIIVHPARILKASVIAVESLAPDIRRLRLKPGKPLQYSPGQYANLQFAAGMVRPYSMAGTCEDDELEFHVRIVPGGRAGNHIAAGLRPGDAVRVSGPLGSAYLRCRHEGPMLCVAGGTGLAPVLSIVRGALAAGMRNPIHLYLGVRSSRDLYGMQWLAPLQRDHGNLHVQIVANDSKGISEARRGLVTEAIAEDWRDLTGWRAYLCGSPPMVEATSLLVRQRGIRLEHVHADAFYAAST</sequence>
<dbReference type="PANTHER" id="PTHR47354:SF5">
    <property type="entry name" value="PROTEIN RFBI"/>
    <property type="match status" value="1"/>
</dbReference>
<evidence type="ECO:0000259" key="4">
    <source>
        <dbReference type="PROSITE" id="PS51085"/>
    </source>
</evidence>
<organism evidence="6 7">
    <name type="scientific">Allopusillimonas soli</name>
    <dbReference type="NCBI Taxonomy" id="659016"/>
    <lineage>
        <taxon>Bacteria</taxon>
        <taxon>Pseudomonadati</taxon>
        <taxon>Pseudomonadota</taxon>
        <taxon>Betaproteobacteria</taxon>
        <taxon>Burkholderiales</taxon>
        <taxon>Alcaligenaceae</taxon>
        <taxon>Allopusillimonas</taxon>
    </lineage>
</organism>
<dbReference type="InterPro" id="IPR006058">
    <property type="entry name" value="2Fe2S_fd_BS"/>
</dbReference>
<dbReference type="Gene3D" id="3.40.50.80">
    <property type="entry name" value="Nucleotide-binding domain of ferredoxin-NADP reductase (FNR) module"/>
    <property type="match status" value="1"/>
</dbReference>
<accession>A0A853FC52</accession>
<dbReference type="InterPro" id="IPR017927">
    <property type="entry name" value="FAD-bd_FR_type"/>
</dbReference>
<dbReference type="PRINTS" id="PR00410">
    <property type="entry name" value="PHEHYDRXLASE"/>
</dbReference>
<dbReference type="PROSITE" id="PS51085">
    <property type="entry name" value="2FE2S_FER_2"/>
    <property type="match status" value="1"/>
</dbReference>
<dbReference type="InterPro" id="IPR012675">
    <property type="entry name" value="Beta-grasp_dom_sf"/>
</dbReference>